<dbReference type="SUPFAM" id="SSF57850">
    <property type="entry name" value="RING/U-box"/>
    <property type="match status" value="1"/>
</dbReference>
<dbReference type="OrthoDB" id="3524141at2759"/>
<dbReference type="PROSITE" id="PS50089">
    <property type="entry name" value="ZF_RING_2"/>
    <property type="match status" value="1"/>
</dbReference>
<evidence type="ECO:0000256" key="2">
    <source>
        <dbReference type="PROSITE-ProRule" id="PRU01215"/>
    </source>
</evidence>
<dbReference type="SMART" id="SM00184">
    <property type="entry name" value="RING"/>
    <property type="match status" value="1"/>
</dbReference>
<dbReference type="GO" id="GO:0008270">
    <property type="term" value="F:zinc ion binding"/>
    <property type="evidence" value="ECO:0007669"/>
    <property type="project" value="UniProtKB-KW"/>
</dbReference>
<evidence type="ECO:0000259" key="3">
    <source>
        <dbReference type="PROSITE" id="PS50089"/>
    </source>
</evidence>
<gene>
    <name evidence="5" type="ORF">K444DRAFT_628968</name>
</gene>
<dbReference type="RefSeq" id="XP_024737846.1">
    <property type="nucleotide sequence ID" value="XM_024882986.1"/>
</dbReference>
<dbReference type="GO" id="GO:0061630">
    <property type="term" value="F:ubiquitin protein ligase activity"/>
    <property type="evidence" value="ECO:0007669"/>
    <property type="project" value="InterPro"/>
</dbReference>
<evidence type="ECO:0000313" key="6">
    <source>
        <dbReference type="Proteomes" id="UP000235371"/>
    </source>
</evidence>
<organism evidence="5 6">
    <name type="scientific">Hyaloscypha bicolor E</name>
    <dbReference type="NCBI Taxonomy" id="1095630"/>
    <lineage>
        <taxon>Eukaryota</taxon>
        <taxon>Fungi</taxon>
        <taxon>Dikarya</taxon>
        <taxon>Ascomycota</taxon>
        <taxon>Pezizomycotina</taxon>
        <taxon>Leotiomycetes</taxon>
        <taxon>Helotiales</taxon>
        <taxon>Hyaloscyphaceae</taxon>
        <taxon>Hyaloscypha</taxon>
        <taxon>Hyaloscypha bicolor</taxon>
    </lineage>
</organism>
<dbReference type="GeneID" id="36591063"/>
<dbReference type="AlphaFoldDB" id="A0A2J6TD69"/>
<accession>A0A2J6TD69</accession>
<keyword evidence="1" id="KW-0862">Zinc</keyword>
<keyword evidence="1" id="KW-0863">Zinc-finger</keyword>
<dbReference type="InterPro" id="IPR001841">
    <property type="entry name" value="Znf_RING"/>
</dbReference>
<proteinExistence type="predicted"/>
<feature type="domain" description="RING-type" evidence="3">
    <location>
        <begin position="202"/>
        <end position="251"/>
    </location>
</feature>
<dbReference type="Pfam" id="PF13639">
    <property type="entry name" value="zf-RING_2"/>
    <property type="match status" value="1"/>
</dbReference>
<dbReference type="Gene3D" id="3.30.40.10">
    <property type="entry name" value="Zinc/RING finger domain, C3HC4 (zinc finger)"/>
    <property type="match status" value="1"/>
</dbReference>
<keyword evidence="1" id="KW-0479">Metal-binding</keyword>
<protein>
    <submittedName>
        <fullName evidence="5">Uncharacterized protein</fullName>
    </submittedName>
</protein>
<dbReference type="InterPro" id="IPR044063">
    <property type="entry name" value="ZF_RING_GID"/>
</dbReference>
<dbReference type="EMBL" id="KZ613787">
    <property type="protein sequence ID" value="PMD60942.1"/>
    <property type="molecule type" value="Genomic_DNA"/>
</dbReference>
<reference evidence="5 6" key="1">
    <citation type="submission" date="2016-04" db="EMBL/GenBank/DDBJ databases">
        <title>A degradative enzymes factory behind the ericoid mycorrhizal symbiosis.</title>
        <authorList>
            <consortium name="DOE Joint Genome Institute"/>
            <person name="Martino E."/>
            <person name="Morin E."/>
            <person name="Grelet G."/>
            <person name="Kuo A."/>
            <person name="Kohler A."/>
            <person name="Daghino S."/>
            <person name="Barry K."/>
            <person name="Choi C."/>
            <person name="Cichocki N."/>
            <person name="Clum A."/>
            <person name="Copeland A."/>
            <person name="Hainaut M."/>
            <person name="Haridas S."/>
            <person name="Labutti K."/>
            <person name="Lindquist E."/>
            <person name="Lipzen A."/>
            <person name="Khouja H.-R."/>
            <person name="Murat C."/>
            <person name="Ohm R."/>
            <person name="Olson A."/>
            <person name="Spatafora J."/>
            <person name="Veneault-Fourrey C."/>
            <person name="Henrissat B."/>
            <person name="Grigoriev I."/>
            <person name="Martin F."/>
            <person name="Perotto S."/>
        </authorList>
    </citation>
    <scope>NUCLEOTIDE SEQUENCE [LARGE SCALE GENOMIC DNA]</scope>
    <source>
        <strain evidence="5 6">E</strain>
    </source>
</reference>
<name>A0A2J6TD69_9HELO</name>
<evidence type="ECO:0000313" key="5">
    <source>
        <dbReference type="EMBL" id="PMD60942.1"/>
    </source>
</evidence>
<evidence type="ECO:0000256" key="1">
    <source>
        <dbReference type="PROSITE-ProRule" id="PRU00175"/>
    </source>
</evidence>
<keyword evidence="6" id="KW-1185">Reference proteome</keyword>
<feature type="zinc finger region" description="RING-Gid-type" evidence="2">
    <location>
        <begin position="202"/>
        <end position="250"/>
    </location>
</feature>
<evidence type="ECO:0000259" key="4">
    <source>
        <dbReference type="PROSITE" id="PS51867"/>
    </source>
</evidence>
<dbReference type="Proteomes" id="UP000235371">
    <property type="component" value="Unassembled WGS sequence"/>
</dbReference>
<feature type="domain" description="RING-Gid-type" evidence="4">
    <location>
        <begin position="202"/>
        <end position="250"/>
    </location>
</feature>
<dbReference type="InterPro" id="IPR013083">
    <property type="entry name" value="Znf_RING/FYVE/PHD"/>
</dbReference>
<sequence>MCREYTIGNCCGHFRTETRYCHTTSPCYSQTRAEVDVRHLCQECSTSPLAHTPSRLFSRFSDVKVNLLKAKAGIEETCIRASLLVEGHVPIPEGKGGPFIGRITNADDEVLGDVQDYVEAVMLQRITSASESQAELFRLLRLMKNLGRVLEQAHVDGIEEAFFVFNTALDQHVGCIPGIEFPWRALCMPVDVMDLDRDERECPVCMESFVAKEDEDREEEKPVELPCGHVFGKRCLARHFVQMRVSCPLCNKLFDPDNYLAEIEDVVSPWWMTYIRGEAVA</sequence>
<dbReference type="PROSITE" id="PS51867">
    <property type="entry name" value="ZF_RING_GID"/>
    <property type="match status" value="1"/>
</dbReference>
<dbReference type="InParanoid" id="A0A2J6TD69"/>